<keyword evidence="1" id="KW-1133">Transmembrane helix</keyword>
<dbReference type="InterPro" id="IPR027463">
    <property type="entry name" value="AcrB_DN_DC_subdom"/>
</dbReference>
<evidence type="ECO:0000256" key="1">
    <source>
        <dbReference type="SAM" id="Phobius"/>
    </source>
</evidence>
<dbReference type="GO" id="GO:0042910">
    <property type="term" value="F:xenobiotic transmembrane transporter activity"/>
    <property type="evidence" value="ECO:0007669"/>
    <property type="project" value="TreeGrafter"/>
</dbReference>
<feature type="transmembrane region" description="Helical" evidence="1">
    <location>
        <begin position="12"/>
        <end position="31"/>
    </location>
</feature>
<dbReference type="Gene3D" id="3.30.2090.10">
    <property type="entry name" value="Multidrug efflux transporter AcrB TolC docking domain, DN and DC subdomains"/>
    <property type="match status" value="2"/>
</dbReference>
<dbReference type="PANTHER" id="PTHR32063">
    <property type="match status" value="1"/>
</dbReference>
<feature type="transmembrane region" description="Helical" evidence="1">
    <location>
        <begin position="336"/>
        <end position="359"/>
    </location>
</feature>
<organism evidence="2 3">
    <name type="scientific">SAR86 cluster bacterium</name>
    <dbReference type="NCBI Taxonomy" id="2030880"/>
    <lineage>
        <taxon>Bacteria</taxon>
        <taxon>Pseudomonadati</taxon>
        <taxon>Pseudomonadota</taxon>
        <taxon>Gammaproteobacteria</taxon>
        <taxon>SAR86 cluster</taxon>
    </lineage>
</organism>
<evidence type="ECO:0000313" key="3">
    <source>
        <dbReference type="Proteomes" id="UP000754644"/>
    </source>
</evidence>
<feature type="transmembrane region" description="Helical" evidence="1">
    <location>
        <begin position="454"/>
        <end position="472"/>
    </location>
</feature>
<dbReference type="Proteomes" id="UP000754644">
    <property type="component" value="Unassembled WGS sequence"/>
</dbReference>
<proteinExistence type="predicted"/>
<protein>
    <submittedName>
        <fullName evidence="2">Efflux RND transporter permease subunit</fullName>
    </submittedName>
</protein>
<dbReference type="PANTHER" id="PTHR32063:SF33">
    <property type="entry name" value="RND SUPERFAMILY EFFLUX PUMP PERMEASE COMPONENT"/>
    <property type="match status" value="1"/>
</dbReference>
<dbReference type="SUPFAM" id="SSF82866">
    <property type="entry name" value="Multidrug efflux transporter AcrB transmembrane domain"/>
    <property type="match status" value="2"/>
</dbReference>
<feature type="transmembrane region" description="Helical" evidence="1">
    <location>
        <begin position="895"/>
        <end position="914"/>
    </location>
</feature>
<feature type="transmembrane region" description="Helical" evidence="1">
    <location>
        <begin position="371"/>
        <end position="396"/>
    </location>
</feature>
<dbReference type="Gene3D" id="3.30.70.1320">
    <property type="entry name" value="Multidrug efflux transporter AcrB pore domain like"/>
    <property type="match status" value="1"/>
</dbReference>
<feature type="transmembrane region" description="Helical" evidence="1">
    <location>
        <begin position="946"/>
        <end position="968"/>
    </location>
</feature>
<feature type="transmembrane region" description="Helical" evidence="1">
    <location>
        <begin position="921"/>
        <end position="940"/>
    </location>
</feature>
<comment type="caution">
    <text evidence="2">The sequence shown here is derived from an EMBL/GenBank/DDBJ whole genome shotgun (WGS) entry which is preliminary data.</text>
</comment>
<dbReference type="InterPro" id="IPR001036">
    <property type="entry name" value="Acrflvin-R"/>
</dbReference>
<dbReference type="GO" id="GO:0005886">
    <property type="term" value="C:plasma membrane"/>
    <property type="evidence" value="ECO:0007669"/>
    <property type="project" value="TreeGrafter"/>
</dbReference>
<dbReference type="Pfam" id="PF00873">
    <property type="entry name" value="ACR_tran"/>
    <property type="match status" value="1"/>
</dbReference>
<name>A0A973A9Z1_9GAMM</name>
<dbReference type="SUPFAM" id="SSF82714">
    <property type="entry name" value="Multidrug efflux transporter AcrB TolC docking domain, DN and DC subdomains"/>
    <property type="match status" value="2"/>
</dbReference>
<dbReference type="EMBL" id="JABMOJ010000567">
    <property type="protein sequence ID" value="NQV66720.1"/>
    <property type="molecule type" value="Genomic_DNA"/>
</dbReference>
<gene>
    <name evidence="2" type="ORF">HQ497_15280</name>
</gene>
<feature type="transmembrane region" description="Helical" evidence="1">
    <location>
        <begin position="980"/>
        <end position="1008"/>
    </location>
</feature>
<dbReference type="Gene3D" id="1.20.1640.10">
    <property type="entry name" value="Multidrug efflux transporter AcrB transmembrane domain"/>
    <property type="match status" value="2"/>
</dbReference>
<dbReference type="AlphaFoldDB" id="A0A973A9Z1"/>
<dbReference type="SUPFAM" id="SSF82693">
    <property type="entry name" value="Multidrug efflux transporter AcrB pore domain, PN1, PN2, PC1 and PC2 subdomains"/>
    <property type="match status" value="2"/>
</dbReference>
<feature type="transmembrane region" description="Helical" evidence="1">
    <location>
        <begin position="532"/>
        <end position="556"/>
    </location>
</feature>
<accession>A0A973A9Z1</accession>
<keyword evidence="1" id="KW-0472">Membrane</keyword>
<dbReference type="Gene3D" id="3.30.70.1440">
    <property type="entry name" value="Multidrug efflux transporter AcrB pore domain"/>
    <property type="match status" value="1"/>
</dbReference>
<sequence>MHRAIEWFVDNPVAANLMMFIFLVGGMMSLFSMHKEEFPNIEPGIVQVNIPYLGAAPEEVEQAVCIRVEEAIEGVDGMDKVRSYASEGMCTVIIELNQDANYNAVLNEIKSKIDGISTFPRETEKPNIAMMQFRGQTIVVALSGKTDEATLKRIAEKMRDDISDLPNISQVVVNYARPYEISIEISENNLRQYGLTLGTVASAIQRSSLDMPGGSIKTDGGEILLRSKGQAYRREEFEDIVVLTRPDGTNLTVGDIATVNDDFQEGFLRATFDGERAMMITVYRVGEEDTIESSTAVKDYVKRIAPSMPQGLKTTVWIDESLSLGRRIEALTKNAWAGLVLVMLILTLFLRFKVAMWVAAGIPIAVMGALWVFPVAGINISSLTVLAFILVLGIVVDDAIVVGERIYSLEASAQNHRKAAIDGTIEVAVPVIFGVLTTVAAFLPILMIEGRMGAFFSVIGWVVIICLVFSVLESQLILPSHLAHRKTEGYFMSETRLVKGWIKYQGKLAGSLEWVASSLYKPFLIKSLEWRWLTWAIATGVLLMALALIASGRVIFQFFPAVEGEEIYATLNMPEGINVELTETGAQRIEQAAIELGKELDSELGLPADQHVITHIFASIGSNAARSNGPSRPGGGGSHLAEVVIKLLPIEQRPNLPANLIAKRWRDKAGSIPDAIELNFNANSFSAGSPLQVRLKGRDVEGLRKAAVALRDELARYPGVFDLADSFRAGKQEVKLNVLPEAKSLGLSLNDLARQVRQAFYGEEAQRIQRGTDDVRVMVRYPEAERRSLGNLEDMRIRTLDGTQVPFLSVAETEYGSGYSSINREDKQRVVNVTGDVNRAVVTPEEVMRAIEKFLCRDGSSFANAKNACHNADNPGVTYSLGGEQEQRSKAVGSLVNNSLLALLLIYALLAIPLKSYMQPLVIMSVIPFGAVGAIVGHYIMGWNLIFFSLLGIIALSGVVVNAALVLVDYINRQRRKGVALFAAVTTAGVVRFRPIVLTSVTTFVGLIPLMSNPQPETVMFIPMAISLAFGVLFATVINLFLVPSLYLMLDDLQHFLGLDQQIDPAIIEREAEIVTIALEDTGPLK</sequence>
<evidence type="ECO:0000313" key="2">
    <source>
        <dbReference type="EMBL" id="NQV66720.1"/>
    </source>
</evidence>
<keyword evidence="1" id="KW-0812">Transmembrane</keyword>
<feature type="transmembrane region" description="Helical" evidence="1">
    <location>
        <begin position="427"/>
        <end position="448"/>
    </location>
</feature>
<dbReference type="Gene3D" id="3.30.70.1430">
    <property type="entry name" value="Multidrug efflux transporter AcrB pore domain"/>
    <property type="match status" value="2"/>
</dbReference>
<dbReference type="PRINTS" id="PR00702">
    <property type="entry name" value="ACRIFLAVINRP"/>
</dbReference>
<feature type="transmembrane region" description="Helical" evidence="1">
    <location>
        <begin position="1020"/>
        <end position="1043"/>
    </location>
</feature>
<reference evidence="2" key="1">
    <citation type="submission" date="2020-05" db="EMBL/GenBank/DDBJ databases">
        <title>Sulfur intermediates as new biogeochemical hubs in an aquatic model microbial ecosystem.</title>
        <authorList>
            <person name="Vigneron A."/>
        </authorList>
    </citation>
    <scope>NUCLEOTIDE SEQUENCE</scope>
    <source>
        <strain evidence="2">Bin.250</strain>
    </source>
</reference>